<reference evidence="3 4" key="1">
    <citation type="journal article" date="2016" name="Environ. Microbiol.">
        <title>Genomic resolution of a cold subsurface aquifer community provides metabolic insights for novel microbes adapted to high CO concentrations.</title>
        <authorList>
            <person name="Probst A.J."/>
            <person name="Castelle C.J."/>
            <person name="Singh A."/>
            <person name="Brown C.T."/>
            <person name="Anantharaman K."/>
            <person name="Sharon I."/>
            <person name="Hug L.A."/>
            <person name="Burstein D."/>
            <person name="Emerson J.B."/>
            <person name="Thomas B.C."/>
            <person name="Banfield J.F."/>
        </authorList>
    </citation>
    <scope>NUCLEOTIDE SEQUENCE [LARGE SCALE GENOMIC DNA]</scope>
    <source>
        <strain evidence="3">CG1_02_47_37</strain>
    </source>
</reference>
<feature type="domain" description="DUF3048" evidence="1">
    <location>
        <begin position="86"/>
        <end position="234"/>
    </location>
</feature>
<dbReference type="Gene3D" id="3.50.90.10">
    <property type="entry name" value="YerB-like"/>
    <property type="match status" value="1"/>
</dbReference>
<comment type="caution">
    <text evidence="3">The sequence shown here is derived from an EMBL/GenBank/DDBJ whole genome shotgun (WGS) entry which is preliminary data.</text>
</comment>
<dbReference type="Proteomes" id="UP000183144">
    <property type="component" value="Unassembled WGS sequence"/>
</dbReference>
<dbReference type="Pfam" id="PF11258">
    <property type="entry name" value="DUF3048"/>
    <property type="match status" value="1"/>
</dbReference>
<dbReference type="AlphaFoldDB" id="A0A1J4RUB0"/>
<name>A0A1J4RUB0_9BACT</name>
<evidence type="ECO:0000313" key="4">
    <source>
        <dbReference type="Proteomes" id="UP000183144"/>
    </source>
</evidence>
<evidence type="ECO:0000313" key="3">
    <source>
        <dbReference type="EMBL" id="OIN89908.1"/>
    </source>
</evidence>
<dbReference type="EMBL" id="MNUI01000010">
    <property type="protein sequence ID" value="OIN89908.1"/>
    <property type="molecule type" value="Genomic_DNA"/>
</dbReference>
<feature type="domain" description="DUF3048" evidence="2">
    <location>
        <begin position="275"/>
        <end position="384"/>
    </location>
</feature>
<sequence>MPNKSSKAKFFLGGLLVYLLSAGLTYGILAKGQTGTGFTSPLSDKGTPGSKENPNRKALIEVAGNKTETCPLNGLSYTKAEKNIWETRRPLLVMIENHEESRPQSGLSDSDIVYEAVAEGGITRFMGVFYCQAAAFESILGPVRSARTYFLDWASEYNFPLYVHVGGANTPGPANALGQISDYGWSVANDLNQFSIGYPTFWRDYERLGHTVATEHTMYSTTEKLWAVGSKRGFGSIDPDENEWSDDYTPWQFVKEEAADRGTDGPISYKFWDYEEYAVKWQYDSTANQYVRSNGGQPHKDLNTDQALTAKNLVVQFAKESKANDGYEGNVHLLYGTTGKGQALIFQDGQVIRGTWSKAKRISRTVFYDDKGKEIKFNPGRIWISVLPVGNEVDYGQSN</sequence>
<dbReference type="InterPro" id="IPR021416">
    <property type="entry name" value="DUF3048_N"/>
</dbReference>
<dbReference type="STRING" id="1805034.AUJ59_00455"/>
<evidence type="ECO:0000259" key="2">
    <source>
        <dbReference type="Pfam" id="PF17479"/>
    </source>
</evidence>
<evidence type="ECO:0008006" key="5">
    <source>
        <dbReference type="Google" id="ProtNLM"/>
    </source>
</evidence>
<dbReference type="InterPro" id="IPR035328">
    <property type="entry name" value="DUF3048_C"/>
</dbReference>
<organism evidence="3 4">
    <name type="scientific">Candidatus Beckwithbacteria bacterium CG1_02_47_37</name>
    <dbReference type="NCBI Taxonomy" id="1805034"/>
    <lineage>
        <taxon>Bacteria</taxon>
        <taxon>Candidatus Beckwithiibacteriota</taxon>
    </lineage>
</organism>
<dbReference type="Pfam" id="PF17479">
    <property type="entry name" value="DUF3048_C"/>
    <property type="match status" value="1"/>
</dbReference>
<protein>
    <recommendedName>
        <fullName evidence="5">Lipoprotein YerB</fullName>
    </recommendedName>
</protein>
<gene>
    <name evidence="3" type="ORF">AUJ59_00455</name>
</gene>
<dbReference type="InterPro" id="IPR023158">
    <property type="entry name" value="YerB-like_sf"/>
</dbReference>
<accession>A0A1J4RUB0</accession>
<evidence type="ECO:0000259" key="1">
    <source>
        <dbReference type="Pfam" id="PF11258"/>
    </source>
</evidence>
<dbReference type="SUPFAM" id="SSF159774">
    <property type="entry name" value="YerB-like"/>
    <property type="match status" value="1"/>
</dbReference>
<proteinExistence type="predicted"/>